<dbReference type="NCBIfam" id="NF004970">
    <property type="entry name" value="PRK06333.1"/>
    <property type="match status" value="1"/>
</dbReference>
<evidence type="ECO:0000256" key="16">
    <source>
        <dbReference type="ARBA" id="ARBA00074204"/>
    </source>
</evidence>
<evidence type="ECO:0000256" key="8">
    <source>
        <dbReference type="ARBA" id="ARBA00022679"/>
    </source>
</evidence>
<dbReference type="Gene3D" id="3.40.47.10">
    <property type="match status" value="1"/>
</dbReference>
<evidence type="ECO:0000313" key="20">
    <source>
        <dbReference type="Proteomes" id="UP000247409"/>
    </source>
</evidence>
<dbReference type="GO" id="GO:0006633">
    <property type="term" value="P:fatty acid biosynthetic process"/>
    <property type="evidence" value="ECO:0007669"/>
    <property type="project" value="UniProtKB-KW"/>
</dbReference>
<keyword evidence="8 17" id="KW-0808">Transferase</keyword>
<comment type="subcellular location">
    <subcellularLocation>
        <location evidence="1">Plastid</location>
        <location evidence="1">Chloroplast</location>
    </subcellularLocation>
</comment>
<proteinExistence type="inferred from homology"/>
<dbReference type="AlphaFoldDB" id="A0A2V3J6V3"/>
<dbReference type="OrthoDB" id="5334845at2759"/>
<evidence type="ECO:0000256" key="10">
    <source>
        <dbReference type="ARBA" id="ARBA00022946"/>
    </source>
</evidence>
<evidence type="ECO:0000256" key="11">
    <source>
        <dbReference type="ARBA" id="ARBA00023098"/>
    </source>
</evidence>
<dbReference type="CDD" id="cd00834">
    <property type="entry name" value="KAS_I_II"/>
    <property type="match status" value="1"/>
</dbReference>
<dbReference type="NCBIfam" id="TIGR03150">
    <property type="entry name" value="fabF"/>
    <property type="match status" value="1"/>
</dbReference>
<dbReference type="FunFam" id="3.40.47.10:FF:000027">
    <property type="entry name" value="3-oxoacyl-[acyl-carrier-protein] synthase 2"/>
    <property type="match status" value="1"/>
</dbReference>
<keyword evidence="13" id="KW-0012">Acyltransferase</keyword>
<keyword evidence="20" id="KW-1185">Reference proteome</keyword>
<dbReference type="PROSITE" id="PS00606">
    <property type="entry name" value="KS3_1"/>
    <property type="match status" value="1"/>
</dbReference>
<evidence type="ECO:0000256" key="4">
    <source>
        <dbReference type="ARBA" id="ARBA00013191"/>
    </source>
</evidence>
<dbReference type="SUPFAM" id="SSF53901">
    <property type="entry name" value="Thiolase-like"/>
    <property type="match status" value="2"/>
</dbReference>
<accession>A0A2V3J6V3</accession>
<evidence type="ECO:0000256" key="13">
    <source>
        <dbReference type="ARBA" id="ARBA00023315"/>
    </source>
</evidence>
<keyword evidence="10" id="KW-0809">Transit peptide</keyword>
<comment type="similarity">
    <text evidence="2 17">Belongs to the thiolase-like superfamily. Beta-ketoacyl-ACP synthases family.</text>
</comment>
<dbReference type="Proteomes" id="UP000247409">
    <property type="component" value="Unassembled WGS sequence"/>
</dbReference>
<dbReference type="InterPro" id="IPR014030">
    <property type="entry name" value="Ketoacyl_synth_N"/>
</dbReference>
<evidence type="ECO:0000256" key="6">
    <source>
        <dbReference type="ARBA" id="ARBA00022528"/>
    </source>
</evidence>
<dbReference type="PANTHER" id="PTHR11712">
    <property type="entry name" value="POLYKETIDE SYNTHASE-RELATED"/>
    <property type="match status" value="1"/>
</dbReference>
<reference evidence="19 20" key="1">
    <citation type="journal article" date="2018" name="Mol. Biol. Evol.">
        <title>Analysis of the draft genome of the red seaweed Gracilariopsis chorda provides insights into genome size evolution in Rhodophyta.</title>
        <authorList>
            <person name="Lee J."/>
            <person name="Yang E.C."/>
            <person name="Graf L."/>
            <person name="Yang J.H."/>
            <person name="Qiu H."/>
            <person name="Zel Zion U."/>
            <person name="Chan C.X."/>
            <person name="Stephens T.G."/>
            <person name="Weber A.P.M."/>
            <person name="Boo G.H."/>
            <person name="Boo S.M."/>
            <person name="Kim K.M."/>
            <person name="Shin Y."/>
            <person name="Jung M."/>
            <person name="Lee S.J."/>
            <person name="Yim H.S."/>
            <person name="Lee J.H."/>
            <person name="Bhattacharya D."/>
            <person name="Yoon H.S."/>
        </authorList>
    </citation>
    <scope>NUCLEOTIDE SEQUENCE [LARGE SCALE GENOMIC DNA]</scope>
    <source>
        <strain evidence="19 20">SKKU-2015</strain>
        <tissue evidence="19">Whole body</tissue>
    </source>
</reference>
<keyword evidence="5" id="KW-0444">Lipid biosynthesis</keyword>
<evidence type="ECO:0000256" key="2">
    <source>
        <dbReference type="ARBA" id="ARBA00008467"/>
    </source>
</evidence>
<comment type="caution">
    <text evidence="19">The sequence shown here is derived from an EMBL/GenBank/DDBJ whole genome shotgun (WGS) entry which is preliminary data.</text>
</comment>
<dbReference type="PANTHER" id="PTHR11712:SF336">
    <property type="entry name" value="3-OXOACYL-[ACYL-CARRIER-PROTEIN] SYNTHASE, MITOCHONDRIAL"/>
    <property type="match status" value="1"/>
</dbReference>
<keyword evidence="6" id="KW-0150">Chloroplast</keyword>
<evidence type="ECO:0000313" key="19">
    <source>
        <dbReference type="EMBL" id="PXF50151.1"/>
    </source>
</evidence>
<evidence type="ECO:0000259" key="18">
    <source>
        <dbReference type="PROSITE" id="PS52004"/>
    </source>
</evidence>
<dbReference type="InterPro" id="IPR014031">
    <property type="entry name" value="Ketoacyl_synth_C"/>
</dbReference>
<dbReference type="InterPro" id="IPR017568">
    <property type="entry name" value="3-oxoacyl-ACP_synth-2"/>
</dbReference>
<dbReference type="STRING" id="448386.A0A2V3J6V3"/>
<dbReference type="EC" id="2.3.1.41" evidence="4"/>
<keyword evidence="9" id="KW-0276">Fatty acid metabolism</keyword>
<dbReference type="GO" id="GO:0005739">
    <property type="term" value="C:mitochondrion"/>
    <property type="evidence" value="ECO:0007669"/>
    <property type="project" value="TreeGrafter"/>
</dbReference>
<dbReference type="EMBL" id="NBIV01000001">
    <property type="protein sequence ID" value="PXF50151.1"/>
    <property type="molecule type" value="Genomic_DNA"/>
</dbReference>
<dbReference type="InterPro" id="IPR016039">
    <property type="entry name" value="Thiolase-like"/>
</dbReference>
<comment type="function">
    <text evidence="15">Catalyzes the condensation reaction of fatty acid synthesis by the addition to an acyl acceptor of two carbons from malonyl-ACP. Specific for elongation from C-10 to unsaturated C-16 and C-18 fatty acids.</text>
</comment>
<evidence type="ECO:0000256" key="15">
    <source>
        <dbReference type="ARBA" id="ARBA00058711"/>
    </source>
</evidence>
<dbReference type="GO" id="GO:0004315">
    <property type="term" value="F:3-oxoacyl-[acyl-carrier-protein] synthase activity"/>
    <property type="evidence" value="ECO:0007669"/>
    <property type="project" value="UniProtKB-EC"/>
</dbReference>
<dbReference type="GO" id="GO:0009507">
    <property type="term" value="C:chloroplast"/>
    <property type="evidence" value="ECO:0007669"/>
    <property type="project" value="UniProtKB-SubCell"/>
</dbReference>
<comment type="subunit">
    <text evidence="3">Homodimer.</text>
</comment>
<dbReference type="InterPro" id="IPR018201">
    <property type="entry name" value="Ketoacyl_synth_AS"/>
</dbReference>
<gene>
    <name evidence="19" type="ORF">BWQ96_00311</name>
</gene>
<keyword evidence="12" id="KW-0275">Fatty acid biosynthesis</keyword>
<feature type="domain" description="Ketosynthase family 3 (KS3)" evidence="18">
    <location>
        <begin position="62"/>
        <end position="477"/>
    </location>
</feature>
<keyword evidence="11" id="KW-0443">Lipid metabolism</keyword>
<evidence type="ECO:0000256" key="12">
    <source>
        <dbReference type="ARBA" id="ARBA00023160"/>
    </source>
</evidence>
<dbReference type="InterPro" id="IPR020841">
    <property type="entry name" value="PKS_Beta-ketoAc_synthase_dom"/>
</dbReference>
<dbReference type="PROSITE" id="PS52004">
    <property type="entry name" value="KS3_2"/>
    <property type="match status" value="1"/>
</dbReference>
<dbReference type="NCBIfam" id="NF005589">
    <property type="entry name" value="PRK07314.1"/>
    <property type="match status" value="1"/>
</dbReference>
<evidence type="ECO:0000256" key="3">
    <source>
        <dbReference type="ARBA" id="ARBA00011738"/>
    </source>
</evidence>
<evidence type="ECO:0000256" key="14">
    <source>
        <dbReference type="ARBA" id="ARBA00042143"/>
    </source>
</evidence>
<evidence type="ECO:0000256" key="5">
    <source>
        <dbReference type="ARBA" id="ARBA00022516"/>
    </source>
</evidence>
<organism evidence="19 20">
    <name type="scientific">Gracilariopsis chorda</name>
    <dbReference type="NCBI Taxonomy" id="448386"/>
    <lineage>
        <taxon>Eukaryota</taxon>
        <taxon>Rhodophyta</taxon>
        <taxon>Florideophyceae</taxon>
        <taxon>Rhodymeniophycidae</taxon>
        <taxon>Gracilariales</taxon>
        <taxon>Gracilariaceae</taxon>
        <taxon>Gracilariopsis</taxon>
    </lineage>
</organism>
<evidence type="ECO:0000256" key="1">
    <source>
        <dbReference type="ARBA" id="ARBA00004229"/>
    </source>
</evidence>
<name>A0A2V3J6V3_9FLOR</name>
<evidence type="ECO:0000256" key="7">
    <source>
        <dbReference type="ARBA" id="ARBA00022640"/>
    </source>
</evidence>
<sequence>MQRVNPSFISAPLPLTSSASSRWLKSSSAAPAQLPRRSAKPISKFSSPKMISLTRETPNGEVKRVVVTGTGVVSCFGCDSDVFYNSLLEGKSGVKRVSTFDTEGWSTNFAAQIDKDQVQTEGYVTPRLLRRLDPFLVYALVASKKALEDAGIKLGSEQHDAIDKVRAGVLCGSGMGGLNIYSEGVEKLLTRGHRRMSPFFIPYAITNMASALVGMDTGFMGPNYSVSTACATGNFMINNAAIHIRRGDCDICLAGGSEAAIVPVGLGGFIACRALSSRNDDPQGASRPWDTTRDGFVMGEGAGMLVLESLEHALNRGAPIIAEYFGGAQSCDAHHITEPRQDGSGVRHCITSALTDSGVRKEEVDYINAHATSTPAGDMAEFRAVRSVFDGDVSNLKMNATKSMIGHALGAAGGLEAVATVKAIQTGKIHPTINITSQEAEVDIDIVPNVMQEAEVNVGISNSFGFGGHNSTVVFGKYTE</sequence>
<evidence type="ECO:0000256" key="9">
    <source>
        <dbReference type="ARBA" id="ARBA00022832"/>
    </source>
</evidence>
<dbReference type="SMART" id="SM00825">
    <property type="entry name" value="PKS_KS"/>
    <property type="match status" value="1"/>
</dbReference>
<protein>
    <recommendedName>
        <fullName evidence="16">3-oxoacyl-[acyl-carrier-protein] synthase I, chloroplastic</fullName>
        <ecNumber evidence="4">2.3.1.41</ecNumber>
    </recommendedName>
    <alternativeName>
        <fullName evidence="14">Beta-ketoacyl-ACP synthase I</fullName>
    </alternativeName>
</protein>
<evidence type="ECO:0000256" key="17">
    <source>
        <dbReference type="RuleBase" id="RU003694"/>
    </source>
</evidence>
<dbReference type="InterPro" id="IPR000794">
    <property type="entry name" value="Beta-ketoacyl_synthase"/>
</dbReference>
<keyword evidence="7" id="KW-0934">Plastid</keyword>
<dbReference type="Pfam" id="PF02801">
    <property type="entry name" value="Ketoacyl-synt_C"/>
    <property type="match status" value="1"/>
</dbReference>
<dbReference type="Pfam" id="PF00109">
    <property type="entry name" value="ketoacyl-synt"/>
    <property type="match status" value="1"/>
</dbReference>